<feature type="domain" description="C2 NT-type" evidence="2">
    <location>
        <begin position="7"/>
        <end position="161"/>
    </location>
</feature>
<feature type="compositionally biased region" description="Basic and acidic residues" evidence="1">
    <location>
        <begin position="171"/>
        <end position="183"/>
    </location>
</feature>
<keyword evidence="4" id="KW-1185">Reference proteome</keyword>
<dbReference type="OrthoDB" id="20172at2759"/>
<dbReference type="Proteomes" id="UP001153076">
    <property type="component" value="Unassembled WGS sequence"/>
</dbReference>
<feature type="region of interest" description="Disordered" evidence="1">
    <location>
        <begin position="952"/>
        <end position="978"/>
    </location>
</feature>
<evidence type="ECO:0000313" key="3">
    <source>
        <dbReference type="EMBL" id="KAJ8426242.1"/>
    </source>
</evidence>
<dbReference type="InterPro" id="IPR019448">
    <property type="entry name" value="NT-C2"/>
</dbReference>
<feature type="compositionally biased region" description="Polar residues" evidence="1">
    <location>
        <begin position="302"/>
        <end position="312"/>
    </location>
</feature>
<feature type="compositionally biased region" description="Basic and acidic residues" evidence="1">
    <location>
        <begin position="249"/>
        <end position="276"/>
    </location>
</feature>
<dbReference type="GO" id="GO:0005643">
    <property type="term" value="C:nuclear pore"/>
    <property type="evidence" value="ECO:0007669"/>
    <property type="project" value="InterPro"/>
</dbReference>
<protein>
    <recommendedName>
        <fullName evidence="2">C2 NT-type domain-containing protein</fullName>
    </recommendedName>
</protein>
<feature type="compositionally biased region" description="Polar residues" evidence="1">
    <location>
        <begin position="278"/>
        <end position="296"/>
    </location>
</feature>
<feature type="region of interest" description="Disordered" evidence="1">
    <location>
        <begin position="166"/>
        <end position="185"/>
    </location>
</feature>
<dbReference type="PROSITE" id="PS51840">
    <property type="entry name" value="C2_NT"/>
    <property type="match status" value="1"/>
</dbReference>
<gene>
    <name evidence="3" type="ORF">Cgig2_018527</name>
</gene>
<dbReference type="PANTHER" id="PTHR31344">
    <property type="entry name" value="NUCLEAR PORE COMPLEX PROTEIN NUP205"/>
    <property type="match status" value="1"/>
</dbReference>
<reference evidence="3" key="1">
    <citation type="submission" date="2022-04" db="EMBL/GenBank/DDBJ databases">
        <title>Carnegiea gigantea Genome sequencing and assembly v2.</title>
        <authorList>
            <person name="Copetti D."/>
            <person name="Sanderson M.J."/>
            <person name="Burquez A."/>
            <person name="Wojciechowski M.F."/>
        </authorList>
    </citation>
    <scope>NUCLEOTIDE SEQUENCE</scope>
    <source>
        <strain evidence="3">SGP5-SGP5p</strain>
        <tissue evidence="3">Aerial part</tissue>
    </source>
</reference>
<dbReference type="EMBL" id="JAKOGI010001326">
    <property type="protein sequence ID" value="KAJ8426242.1"/>
    <property type="molecule type" value="Genomic_DNA"/>
</dbReference>
<sequence length="1026" mass="112393">MVLGLRGKNRSGPSVKVDYLIHVKDIKPWPPTQSLKTVRSILIQWENGDRNSGSTSAVDPSISDGKIEFNESFRLPVLLLRDMSIKNGDTEVFHKNLLEFNLYEPRRDKTVKGQLLGTAIIDLADYGVINEATNITVPVNCTRSFRNTAQPVLYLTIQPYDKVRSSSTLRGKLEKESSLDKNGVDSVSALMSEEYADEAEVASLTDDDISSHSSLAASSAVEANGASPSQNRENGTERGKYPPGLGTENQDHKKSNLRVERDQNDNVKDGFSHDISAEGSSSPVCATNAAASPSDTSKLKFQANSEYASASGSKPLMPFYAHGSGQRIEEEAANPKGRADSKSISEEGSTSKAVPVDVSENENSENNAQPVPRRKNFSEVAASANLDDVEADDRKKHEQSEQEQKMLEEKRHFVGYEGYESSRRFSQDDVSKQALTDSPLGRDRPRQVKSVRSLMDSARSNGLADGGVKTSLKHEAKVYPAEKGSASPYTKAQVLEQRLKMLEGELIEAAGIEVALYSVVAEHGSSISKVHAPARRLSRLYFQAVEGMRRACTAQSAVSGLVVVAKACGNDVPRLTFWLSNCVMLRAIVSEAFEEDHLPVSAGPSVERMGNKKGMNNKPVALNWKVSSSGKIGNRSGLVKSLEDWEDPLTLLRALEKIEFWIFSRIVESVWWQTLTPHMQSSAAKVIDKILDSGGRRNYKRTSSSCDQEQVNLSLELWKKAFKDACERLCPLRAGGHECGCLPVLAKLIMEQCVARLDVAMFNAILRESADEIPTDPVSDPISDAKVLPIPAGKSSFGAGAQLKNAIGNWSRWLTDLFGMDDNDAPEDEIDDDDRENHKNDSSFKSFYLLKSLSDLMMLPKDMLLSESIRKEVCPAFDSQLIKRVLENFAPDEFCPDPIPDALFEALDSEEDALGGGEGSIMNFPCAAPAVIYSPPPASSLGGIIAGNVGTGSQSRLRRSGSVLRRSNTSDDELDELDSPLNSILGDSLQASPVEMRSKQNAIQDRGRGVVRYHLLRQIWGNDIEL</sequence>
<accession>A0A9Q1JI34</accession>
<comment type="caution">
    <text evidence="3">The sequence shown here is derived from an EMBL/GenBank/DDBJ whole genome shotgun (WGS) entry which is preliminary data.</text>
</comment>
<organism evidence="3 4">
    <name type="scientific">Carnegiea gigantea</name>
    <dbReference type="NCBI Taxonomy" id="171969"/>
    <lineage>
        <taxon>Eukaryota</taxon>
        <taxon>Viridiplantae</taxon>
        <taxon>Streptophyta</taxon>
        <taxon>Embryophyta</taxon>
        <taxon>Tracheophyta</taxon>
        <taxon>Spermatophyta</taxon>
        <taxon>Magnoliopsida</taxon>
        <taxon>eudicotyledons</taxon>
        <taxon>Gunneridae</taxon>
        <taxon>Pentapetalae</taxon>
        <taxon>Caryophyllales</taxon>
        <taxon>Cactineae</taxon>
        <taxon>Cactaceae</taxon>
        <taxon>Cactoideae</taxon>
        <taxon>Echinocereeae</taxon>
        <taxon>Carnegiea</taxon>
    </lineage>
</organism>
<feature type="region of interest" description="Disordered" evidence="1">
    <location>
        <begin position="203"/>
        <end position="467"/>
    </location>
</feature>
<dbReference type="InterPro" id="IPR021827">
    <property type="entry name" value="Nup186/Nup192/Nup205"/>
</dbReference>
<dbReference type="Pfam" id="PF10358">
    <property type="entry name" value="NT-C2"/>
    <property type="match status" value="1"/>
</dbReference>
<proteinExistence type="predicted"/>
<evidence type="ECO:0000256" key="1">
    <source>
        <dbReference type="SAM" id="MobiDB-lite"/>
    </source>
</evidence>
<evidence type="ECO:0000313" key="4">
    <source>
        <dbReference type="Proteomes" id="UP001153076"/>
    </source>
</evidence>
<feature type="compositionally biased region" description="Basic and acidic residues" evidence="1">
    <location>
        <begin position="392"/>
        <end position="431"/>
    </location>
</feature>
<evidence type="ECO:0000259" key="2">
    <source>
        <dbReference type="PROSITE" id="PS51840"/>
    </source>
</evidence>
<feature type="compositionally biased region" description="Low complexity" evidence="1">
    <location>
        <begin position="952"/>
        <end position="967"/>
    </location>
</feature>
<feature type="compositionally biased region" description="Low complexity" evidence="1">
    <location>
        <begin position="211"/>
        <end position="220"/>
    </location>
</feature>
<dbReference type="PANTHER" id="PTHR31344:SF15">
    <property type="entry name" value="EEIG1_EHBP1 PROTEIN AMINO-TERMINAL DOMAIN PROTEIN"/>
    <property type="match status" value="1"/>
</dbReference>
<dbReference type="AlphaFoldDB" id="A0A9Q1JI34"/>
<name>A0A9Q1JI34_9CARY</name>